<dbReference type="HAMAP" id="MF_00048">
    <property type="entry name" value="UPF0102"/>
    <property type="match status" value="1"/>
</dbReference>
<reference evidence="3 4" key="1">
    <citation type="submission" date="2011-09" db="EMBL/GenBank/DDBJ databases">
        <title>Complete sequence of chromosome of Thioflavicoccus mobilis 8321.</title>
        <authorList>
            <consortium name="US DOE Joint Genome Institute"/>
            <person name="Lucas S."/>
            <person name="Han J."/>
            <person name="Lapidus A."/>
            <person name="Cheng J.-F."/>
            <person name="Goodwin L."/>
            <person name="Pitluck S."/>
            <person name="Peters L."/>
            <person name="Ovchinnikova G."/>
            <person name="Lu M."/>
            <person name="Detter J.C."/>
            <person name="Han C."/>
            <person name="Tapia R."/>
            <person name="Land M."/>
            <person name="Hauser L."/>
            <person name="Kyrpides N."/>
            <person name="Ivanova N."/>
            <person name="Pagani I."/>
            <person name="Vogl K."/>
            <person name="Liu Z."/>
            <person name="Imhoff J."/>
            <person name="Thiel V."/>
            <person name="Frigaard N.-U."/>
            <person name="Bryant D."/>
            <person name="Woyke T."/>
        </authorList>
    </citation>
    <scope>NUCLEOTIDE SEQUENCE [LARGE SCALE GENOMIC DNA]</scope>
    <source>
        <strain evidence="3 4">8321</strain>
    </source>
</reference>
<evidence type="ECO:0000256" key="2">
    <source>
        <dbReference type="HAMAP-Rule" id="MF_00048"/>
    </source>
</evidence>
<dbReference type="PATRIC" id="fig|765912.4.peg.1431"/>
<evidence type="ECO:0000256" key="1">
    <source>
        <dbReference type="ARBA" id="ARBA00006738"/>
    </source>
</evidence>
<dbReference type="NCBIfam" id="NF009154">
    <property type="entry name" value="PRK12497.3-3"/>
    <property type="match status" value="1"/>
</dbReference>
<proteinExistence type="inferred from homology"/>
<dbReference type="InterPro" id="IPR011335">
    <property type="entry name" value="Restrct_endonuc-II-like"/>
</dbReference>
<keyword evidence="4" id="KW-1185">Reference proteome</keyword>
<dbReference type="AlphaFoldDB" id="L0GW89"/>
<dbReference type="Proteomes" id="UP000010816">
    <property type="component" value="Chromosome"/>
</dbReference>
<comment type="similarity">
    <text evidence="1 2">Belongs to the UPF0102 family.</text>
</comment>
<evidence type="ECO:0000313" key="3">
    <source>
        <dbReference type="EMBL" id="AGA90256.1"/>
    </source>
</evidence>
<dbReference type="STRING" id="765912.Thimo_1466"/>
<organism evidence="3 4">
    <name type="scientific">Thioflavicoccus mobilis 8321</name>
    <dbReference type="NCBI Taxonomy" id="765912"/>
    <lineage>
        <taxon>Bacteria</taxon>
        <taxon>Pseudomonadati</taxon>
        <taxon>Pseudomonadota</taxon>
        <taxon>Gammaproteobacteria</taxon>
        <taxon>Chromatiales</taxon>
        <taxon>Chromatiaceae</taxon>
        <taxon>Thioflavicoccus</taxon>
    </lineage>
</organism>
<dbReference type="SUPFAM" id="SSF52980">
    <property type="entry name" value="Restriction endonuclease-like"/>
    <property type="match status" value="1"/>
</dbReference>
<dbReference type="NCBIfam" id="NF009150">
    <property type="entry name" value="PRK12497.1-3"/>
    <property type="match status" value="1"/>
</dbReference>
<dbReference type="PANTHER" id="PTHR34039:SF1">
    <property type="entry name" value="UPF0102 PROTEIN YRAN"/>
    <property type="match status" value="1"/>
</dbReference>
<dbReference type="Gene3D" id="3.40.1350.10">
    <property type="match status" value="1"/>
</dbReference>
<dbReference type="EMBL" id="CP003051">
    <property type="protein sequence ID" value="AGA90256.1"/>
    <property type="molecule type" value="Genomic_DNA"/>
</dbReference>
<dbReference type="PANTHER" id="PTHR34039">
    <property type="entry name" value="UPF0102 PROTEIN YRAN"/>
    <property type="match status" value="1"/>
</dbReference>
<dbReference type="HOGENOM" id="CLU_115353_1_0_6"/>
<dbReference type="InterPro" id="IPR011856">
    <property type="entry name" value="tRNA_endonuc-like_dom_sf"/>
</dbReference>
<dbReference type="Pfam" id="PF02021">
    <property type="entry name" value="UPF0102"/>
    <property type="match status" value="1"/>
</dbReference>
<dbReference type="RefSeq" id="WP_015280398.1">
    <property type="nucleotide sequence ID" value="NC_019940.1"/>
</dbReference>
<protein>
    <recommendedName>
        <fullName evidence="2">UPF0102 protein Thimo_1466</fullName>
    </recommendedName>
</protein>
<name>L0GW89_9GAMM</name>
<gene>
    <name evidence="3" type="ORF">Thimo_1466</name>
</gene>
<dbReference type="NCBIfam" id="TIGR00252">
    <property type="entry name" value="YraN family protein"/>
    <property type="match status" value="1"/>
</dbReference>
<dbReference type="InterPro" id="IPR003509">
    <property type="entry name" value="UPF0102_YraN-like"/>
</dbReference>
<evidence type="ECO:0000313" key="4">
    <source>
        <dbReference type="Proteomes" id="UP000010816"/>
    </source>
</evidence>
<sequence>MKIPHIDRPALGAEKEELACRFLEAHGLRLVARNYRCRLGEIDLVMTDRGILVFVEVRYRRSAQFGAPAETVGPGKQRRLASAARHYLQQYSTDPPCRFDVVAISGSNAIDWIQDAFRVE</sequence>
<dbReference type="eggNOG" id="COG0792">
    <property type="taxonomic scope" value="Bacteria"/>
</dbReference>
<accession>L0GW89</accession>
<dbReference type="CDD" id="cd20736">
    <property type="entry name" value="PoNe_Nuclease"/>
    <property type="match status" value="1"/>
</dbReference>
<dbReference type="OrthoDB" id="9794876at2"/>
<dbReference type="GO" id="GO:0003676">
    <property type="term" value="F:nucleic acid binding"/>
    <property type="evidence" value="ECO:0007669"/>
    <property type="project" value="InterPro"/>
</dbReference>
<dbReference type="KEGG" id="tmb:Thimo_1466"/>